<evidence type="ECO:0000313" key="2">
    <source>
        <dbReference type="Proteomes" id="UP000649753"/>
    </source>
</evidence>
<dbReference type="RefSeq" id="WP_192766243.1">
    <property type="nucleotide sequence ID" value="NZ_JADBEB010000001.1"/>
</dbReference>
<protein>
    <recommendedName>
        <fullName evidence="3">Flavin reductase</fullName>
    </recommendedName>
</protein>
<keyword evidence="2" id="KW-1185">Reference proteome</keyword>
<dbReference type="AlphaFoldDB" id="A0A927M679"/>
<evidence type="ECO:0008006" key="3">
    <source>
        <dbReference type="Google" id="ProtNLM"/>
    </source>
</evidence>
<comment type="caution">
    <text evidence="1">The sequence shown here is derived from an EMBL/GenBank/DDBJ whole genome shotgun (WGS) entry which is preliminary data.</text>
</comment>
<sequence>MNPPRDRPSGSHLPIRPLWICRRCGHPWPCATARLTLLSEYRHDRVALHVYLGSALFAATADLYRLNPEPGPDPAALFSRFLGWARLRR</sequence>
<name>A0A927M679_9ACTN</name>
<dbReference type="EMBL" id="JADBEB010000001">
    <property type="protein sequence ID" value="MBE1486173.1"/>
    <property type="molecule type" value="Genomic_DNA"/>
</dbReference>
<organism evidence="1 2">
    <name type="scientific">Plantactinospora soyae</name>
    <dbReference type="NCBI Taxonomy" id="1544732"/>
    <lineage>
        <taxon>Bacteria</taxon>
        <taxon>Bacillati</taxon>
        <taxon>Actinomycetota</taxon>
        <taxon>Actinomycetes</taxon>
        <taxon>Micromonosporales</taxon>
        <taxon>Micromonosporaceae</taxon>
        <taxon>Plantactinospora</taxon>
    </lineage>
</organism>
<accession>A0A927M679</accession>
<reference evidence="1" key="1">
    <citation type="submission" date="2020-10" db="EMBL/GenBank/DDBJ databases">
        <title>Sequencing the genomes of 1000 actinobacteria strains.</title>
        <authorList>
            <person name="Klenk H.-P."/>
        </authorList>
    </citation>
    <scope>NUCLEOTIDE SEQUENCE</scope>
    <source>
        <strain evidence="1">DSM 46832</strain>
    </source>
</reference>
<dbReference type="Proteomes" id="UP000649753">
    <property type="component" value="Unassembled WGS sequence"/>
</dbReference>
<gene>
    <name evidence="1" type="ORF">H4W31_001811</name>
</gene>
<evidence type="ECO:0000313" key="1">
    <source>
        <dbReference type="EMBL" id="MBE1486173.1"/>
    </source>
</evidence>
<proteinExistence type="predicted"/>